<evidence type="ECO:0000256" key="5">
    <source>
        <dbReference type="ARBA" id="ARBA00022989"/>
    </source>
</evidence>
<evidence type="ECO:0000256" key="4">
    <source>
        <dbReference type="ARBA" id="ARBA00022692"/>
    </source>
</evidence>
<dbReference type="RefSeq" id="WP_288196219.1">
    <property type="nucleotide sequence ID" value="NZ_LT608334.1"/>
</dbReference>
<gene>
    <name evidence="9" type="ORF">KL86PLE_30374</name>
</gene>
<feature type="transmembrane region" description="Helical" evidence="7">
    <location>
        <begin position="219"/>
        <end position="241"/>
    </location>
</feature>
<keyword evidence="6 7" id="KW-0472">Membrane</keyword>
<dbReference type="Gene3D" id="1.10.3720.10">
    <property type="entry name" value="MetI-like"/>
    <property type="match status" value="1"/>
</dbReference>
<feature type="transmembrane region" description="Helical" evidence="7">
    <location>
        <begin position="97"/>
        <end position="119"/>
    </location>
</feature>
<keyword evidence="4 7" id="KW-0812">Transmembrane</keyword>
<keyword evidence="5 7" id="KW-1133">Transmembrane helix</keyword>
<evidence type="ECO:0000313" key="9">
    <source>
        <dbReference type="EMBL" id="SCM75927.1"/>
    </source>
</evidence>
<name>A0A212LEL7_9HYPH</name>
<accession>A0A212LEL7</accession>
<dbReference type="AlphaFoldDB" id="A0A212LEL7"/>
<feature type="transmembrane region" description="Helical" evidence="7">
    <location>
        <begin position="170"/>
        <end position="199"/>
    </location>
</feature>
<dbReference type="InterPro" id="IPR035906">
    <property type="entry name" value="MetI-like_sf"/>
</dbReference>
<evidence type="ECO:0000256" key="6">
    <source>
        <dbReference type="ARBA" id="ARBA00023136"/>
    </source>
</evidence>
<dbReference type="InterPro" id="IPR000515">
    <property type="entry name" value="MetI-like"/>
</dbReference>
<reference evidence="9" key="1">
    <citation type="submission" date="2016-08" db="EMBL/GenBank/DDBJ databases">
        <authorList>
            <person name="Seilhamer J.J."/>
        </authorList>
    </citation>
    <scope>NUCLEOTIDE SEQUENCE</scope>
    <source>
        <strain evidence="9">86</strain>
    </source>
</reference>
<keyword evidence="2 7" id="KW-0813">Transport</keyword>
<dbReference type="Pfam" id="PF00528">
    <property type="entry name" value="BPD_transp_1"/>
    <property type="match status" value="1"/>
</dbReference>
<feature type="domain" description="ABC transmembrane type-1" evidence="8">
    <location>
        <begin position="55"/>
        <end position="238"/>
    </location>
</feature>
<evidence type="ECO:0000256" key="3">
    <source>
        <dbReference type="ARBA" id="ARBA00022475"/>
    </source>
</evidence>
<sequence length="250" mass="25806">MTSARSQSFVLGLIGVSLFLAAWEVIGAYRLAGLTWPPLSTVLAFLSTPARLPLFGRAAAASFTSVAIGYVCGGVGGLVLALASHLIAPVRPGLDRLVAVIHAIPSIALAPLLIVLASADATPPIISGLGVGYIFYVAATSGLATAGASHRDLFAVLGASRLSTALRLDLPSALPAIASAMKLSVPIAFIGAIIGEWFGASRGLGLLIVSAMQNFQIPLLWSAVLITAVASLAMFALFSLFERLVQERMR</sequence>
<dbReference type="GO" id="GO:0055085">
    <property type="term" value="P:transmembrane transport"/>
    <property type="evidence" value="ECO:0007669"/>
    <property type="project" value="InterPro"/>
</dbReference>
<dbReference type="GO" id="GO:0005886">
    <property type="term" value="C:plasma membrane"/>
    <property type="evidence" value="ECO:0007669"/>
    <property type="project" value="UniProtKB-SubCell"/>
</dbReference>
<comment type="similarity">
    <text evidence="7">Belongs to the binding-protein-dependent transport system permease family.</text>
</comment>
<organism evidence="9">
    <name type="scientific">uncultured Pleomorphomonas sp</name>
    <dbReference type="NCBI Taxonomy" id="442121"/>
    <lineage>
        <taxon>Bacteria</taxon>
        <taxon>Pseudomonadati</taxon>
        <taxon>Pseudomonadota</taxon>
        <taxon>Alphaproteobacteria</taxon>
        <taxon>Hyphomicrobiales</taxon>
        <taxon>Pleomorphomonadaceae</taxon>
        <taxon>Pleomorphomonas</taxon>
        <taxon>environmental samples</taxon>
    </lineage>
</organism>
<dbReference type="PANTHER" id="PTHR30151">
    <property type="entry name" value="ALKANE SULFONATE ABC TRANSPORTER-RELATED, MEMBRANE SUBUNIT"/>
    <property type="match status" value="1"/>
</dbReference>
<evidence type="ECO:0000259" key="8">
    <source>
        <dbReference type="PROSITE" id="PS50928"/>
    </source>
</evidence>
<evidence type="ECO:0000256" key="2">
    <source>
        <dbReference type="ARBA" id="ARBA00022448"/>
    </source>
</evidence>
<feature type="transmembrane region" description="Helical" evidence="7">
    <location>
        <begin position="67"/>
        <end position="90"/>
    </location>
</feature>
<proteinExistence type="inferred from homology"/>
<feature type="transmembrane region" description="Helical" evidence="7">
    <location>
        <begin position="125"/>
        <end position="149"/>
    </location>
</feature>
<evidence type="ECO:0000256" key="1">
    <source>
        <dbReference type="ARBA" id="ARBA00004651"/>
    </source>
</evidence>
<evidence type="ECO:0000256" key="7">
    <source>
        <dbReference type="RuleBase" id="RU363032"/>
    </source>
</evidence>
<comment type="subcellular location">
    <subcellularLocation>
        <location evidence="1 7">Cell membrane</location>
        <topology evidence="1 7">Multi-pass membrane protein</topology>
    </subcellularLocation>
</comment>
<dbReference type="PROSITE" id="PS50928">
    <property type="entry name" value="ABC_TM1"/>
    <property type="match status" value="1"/>
</dbReference>
<dbReference type="PANTHER" id="PTHR30151:SF20">
    <property type="entry name" value="ABC TRANSPORTER PERMEASE PROTEIN HI_0355-RELATED"/>
    <property type="match status" value="1"/>
</dbReference>
<dbReference type="EMBL" id="FMJD01000007">
    <property type="protein sequence ID" value="SCM75927.1"/>
    <property type="molecule type" value="Genomic_DNA"/>
</dbReference>
<keyword evidence="3" id="KW-1003">Cell membrane</keyword>
<protein>
    <submittedName>
        <fullName evidence="9">ABC-type nitrate/sulfonate/bicarbonate transport system, permease component</fullName>
    </submittedName>
</protein>
<dbReference type="SUPFAM" id="SSF161098">
    <property type="entry name" value="MetI-like"/>
    <property type="match status" value="1"/>
</dbReference>